<dbReference type="InterPro" id="IPR010656">
    <property type="entry name" value="DctM"/>
</dbReference>
<dbReference type="Proteomes" id="UP001242480">
    <property type="component" value="Unassembled WGS sequence"/>
</dbReference>
<feature type="transmembrane region" description="Helical" evidence="7">
    <location>
        <begin position="215"/>
        <end position="236"/>
    </location>
</feature>
<evidence type="ECO:0000313" key="9">
    <source>
        <dbReference type="EMBL" id="MDQ0467340.1"/>
    </source>
</evidence>
<feature type="transmembrane region" description="Helical" evidence="7">
    <location>
        <begin position="135"/>
        <end position="162"/>
    </location>
</feature>
<feature type="transmembrane region" description="Helical" evidence="7">
    <location>
        <begin position="242"/>
        <end position="258"/>
    </location>
</feature>
<organism evidence="9 10">
    <name type="scientific">Labrys wisconsinensis</name>
    <dbReference type="NCBI Taxonomy" id="425677"/>
    <lineage>
        <taxon>Bacteria</taxon>
        <taxon>Pseudomonadati</taxon>
        <taxon>Pseudomonadota</taxon>
        <taxon>Alphaproteobacteria</taxon>
        <taxon>Hyphomicrobiales</taxon>
        <taxon>Xanthobacteraceae</taxon>
        <taxon>Labrys</taxon>
    </lineage>
</organism>
<comment type="caution">
    <text evidence="9">The sequence shown here is derived from an EMBL/GenBank/DDBJ whole genome shotgun (WGS) entry which is preliminary data.</text>
</comment>
<keyword evidence="6 7" id="KW-0472">Membrane</keyword>
<proteinExistence type="inferred from homology"/>
<evidence type="ECO:0000256" key="4">
    <source>
        <dbReference type="ARBA" id="ARBA00022692"/>
    </source>
</evidence>
<dbReference type="PANTHER" id="PTHR33362:SF2">
    <property type="entry name" value="TRAP TRANSPORTER LARGE PERMEASE PROTEIN"/>
    <property type="match status" value="1"/>
</dbReference>
<keyword evidence="2" id="KW-1003">Cell membrane</keyword>
<evidence type="ECO:0000256" key="3">
    <source>
        <dbReference type="ARBA" id="ARBA00022519"/>
    </source>
</evidence>
<dbReference type="EMBL" id="JAUSVX010000001">
    <property type="protein sequence ID" value="MDQ0467340.1"/>
    <property type="molecule type" value="Genomic_DNA"/>
</dbReference>
<feature type="transmembrane region" description="Helical" evidence="7">
    <location>
        <begin position="12"/>
        <end position="34"/>
    </location>
</feature>
<comment type="subcellular location">
    <subcellularLocation>
        <location evidence="1 7">Cell inner membrane</location>
        <topology evidence="1 7">Multi-pass membrane protein</topology>
    </subcellularLocation>
</comment>
<dbReference type="Pfam" id="PF06808">
    <property type="entry name" value="DctM"/>
    <property type="match status" value="1"/>
</dbReference>
<evidence type="ECO:0000256" key="7">
    <source>
        <dbReference type="RuleBase" id="RU369079"/>
    </source>
</evidence>
<dbReference type="InterPro" id="IPR004681">
    <property type="entry name" value="TRAP_DctM"/>
</dbReference>
<feature type="domain" description="TRAP C4-dicarboxylate transport system permease DctM subunit" evidence="8">
    <location>
        <begin position="8"/>
        <end position="418"/>
    </location>
</feature>
<evidence type="ECO:0000256" key="1">
    <source>
        <dbReference type="ARBA" id="ARBA00004429"/>
    </source>
</evidence>
<name>A0ABU0J143_9HYPH</name>
<accession>A0ABU0J143</accession>
<comment type="subunit">
    <text evidence="7">The complex comprises the extracytoplasmic solute receptor protein and the two transmembrane proteins.</text>
</comment>
<dbReference type="NCBIfam" id="TIGR00786">
    <property type="entry name" value="dctM"/>
    <property type="match status" value="1"/>
</dbReference>
<feature type="transmembrane region" description="Helical" evidence="7">
    <location>
        <begin position="168"/>
        <end position="194"/>
    </location>
</feature>
<keyword evidence="7" id="KW-0813">Transport</keyword>
<keyword evidence="3 7" id="KW-0997">Cell inner membrane</keyword>
<feature type="transmembrane region" description="Helical" evidence="7">
    <location>
        <begin position="54"/>
        <end position="71"/>
    </location>
</feature>
<keyword evidence="5 7" id="KW-1133">Transmembrane helix</keyword>
<sequence length="428" mass="44086">MTVALLIGSFSMLLLIGVPIAWCMGVASLLAITLGGLGLPQAWFAQQTLRGADAITLAAIPLFLFAGELMNRGGLTARIMRVAEHIFGRIRGGLGLVNVATALVYGGISGSATADTGAVGSIMIPAMAERGYPKAFAAAVTAASGTLGIIGPQSVILILYGVLTNTSIGGLLVAALIPGAFIAVTFMLTSYIVARRHNFPRNETPAAAGTIARDALGALPALLMPVLVLGSIIGGIATATEASAIAVVYAFLVGTLVYRELPLAALYPAAAAAVATTGVIMMIMALATPFGWILTVEQVPTAAANWITGLETSHAVTIALVLVLLKLVGFWLDLGPALIILAPILVPIALSAGLSPYQTGVVFTMTLGIGLFTPPIGTNIFVVCNVAKIDMWSVSVWLVPYWIASVVCVIALAAFPGLTEWLPRLFGL</sequence>
<dbReference type="PIRSF" id="PIRSF006066">
    <property type="entry name" value="HI0050"/>
    <property type="match status" value="1"/>
</dbReference>
<feature type="transmembrane region" description="Helical" evidence="7">
    <location>
        <begin position="396"/>
        <end position="418"/>
    </location>
</feature>
<feature type="transmembrane region" description="Helical" evidence="7">
    <location>
        <begin position="361"/>
        <end position="384"/>
    </location>
</feature>
<comment type="similarity">
    <text evidence="7">Belongs to the TRAP transporter large permease family.</text>
</comment>
<keyword evidence="10" id="KW-1185">Reference proteome</keyword>
<evidence type="ECO:0000256" key="2">
    <source>
        <dbReference type="ARBA" id="ARBA00022475"/>
    </source>
</evidence>
<evidence type="ECO:0000313" key="10">
    <source>
        <dbReference type="Proteomes" id="UP001242480"/>
    </source>
</evidence>
<evidence type="ECO:0000259" key="8">
    <source>
        <dbReference type="Pfam" id="PF06808"/>
    </source>
</evidence>
<protein>
    <recommendedName>
        <fullName evidence="7">TRAP transporter large permease protein</fullName>
    </recommendedName>
</protein>
<gene>
    <name evidence="9" type="ORF">QO011_000335</name>
</gene>
<feature type="transmembrane region" description="Helical" evidence="7">
    <location>
        <begin position="270"/>
        <end position="294"/>
    </location>
</feature>
<keyword evidence="4 7" id="KW-0812">Transmembrane</keyword>
<dbReference type="PANTHER" id="PTHR33362">
    <property type="entry name" value="SIALIC ACID TRAP TRANSPORTER PERMEASE PROTEIN SIAT-RELATED"/>
    <property type="match status" value="1"/>
</dbReference>
<dbReference type="RefSeq" id="WP_307266805.1">
    <property type="nucleotide sequence ID" value="NZ_JAUSVX010000001.1"/>
</dbReference>
<comment type="function">
    <text evidence="7">Part of the tripartite ATP-independent periplasmic (TRAP) transport system.</text>
</comment>
<evidence type="ECO:0000256" key="5">
    <source>
        <dbReference type="ARBA" id="ARBA00022989"/>
    </source>
</evidence>
<feature type="transmembrane region" description="Helical" evidence="7">
    <location>
        <begin position="306"/>
        <end position="325"/>
    </location>
</feature>
<feature type="transmembrane region" description="Helical" evidence="7">
    <location>
        <begin position="337"/>
        <end position="355"/>
    </location>
</feature>
<reference evidence="9 10" key="1">
    <citation type="submission" date="2023-07" db="EMBL/GenBank/DDBJ databases">
        <title>Genomic Encyclopedia of Type Strains, Phase IV (KMG-IV): sequencing the most valuable type-strain genomes for metagenomic binning, comparative biology and taxonomic classification.</title>
        <authorList>
            <person name="Goeker M."/>
        </authorList>
    </citation>
    <scope>NUCLEOTIDE SEQUENCE [LARGE SCALE GENOMIC DNA]</scope>
    <source>
        <strain evidence="9 10">DSM 19619</strain>
    </source>
</reference>
<evidence type="ECO:0000256" key="6">
    <source>
        <dbReference type="ARBA" id="ARBA00023136"/>
    </source>
</evidence>